<dbReference type="SUPFAM" id="SSF52540">
    <property type="entry name" value="P-loop containing nucleoside triphosphate hydrolases"/>
    <property type="match status" value="1"/>
</dbReference>
<dbReference type="RefSeq" id="WP_400194892.1">
    <property type="nucleotide sequence ID" value="NZ_CAYAYE010000014.1"/>
</dbReference>
<feature type="binding site" evidence="11">
    <location>
        <position position="354"/>
    </location>
    <ligand>
        <name>L-glutamine</name>
        <dbReference type="ChEBI" id="CHEBI:58359"/>
    </ligand>
</feature>
<dbReference type="HAMAP" id="MF_01227">
    <property type="entry name" value="PyrG"/>
    <property type="match status" value="1"/>
</dbReference>
<dbReference type="SUPFAM" id="SSF52317">
    <property type="entry name" value="Class I glutamine amidotransferase-like"/>
    <property type="match status" value="1"/>
</dbReference>
<feature type="active site" description="Nucleophile; for glutamine hydrolysis" evidence="11">
    <location>
        <position position="381"/>
    </location>
</feature>
<comment type="subunit">
    <text evidence="11">Homotetramer.</text>
</comment>
<comment type="catalytic activity">
    <reaction evidence="10 11">
        <text>UTP + L-glutamine + ATP + H2O = CTP + L-glutamate + ADP + phosphate + 2 H(+)</text>
        <dbReference type="Rhea" id="RHEA:26426"/>
        <dbReference type="ChEBI" id="CHEBI:15377"/>
        <dbReference type="ChEBI" id="CHEBI:15378"/>
        <dbReference type="ChEBI" id="CHEBI:29985"/>
        <dbReference type="ChEBI" id="CHEBI:30616"/>
        <dbReference type="ChEBI" id="CHEBI:37563"/>
        <dbReference type="ChEBI" id="CHEBI:43474"/>
        <dbReference type="ChEBI" id="CHEBI:46398"/>
        <dbReference type="ChEBI" id="CHEBI:58359"/>
        <dbReference type="ChEBI" id="CHEBI:456216"/>
        <dbReference type="EC" id="6.3.4.2"/>
    </reaction>
</comment>
<evidence type="ECO:0000256" key="1">
    <source>
        <dbReference type="ARBA" id="ARBA00005171"/>
    </source>
</evidence>
<evidence type="ECO:0000259" key="12">
    <source>
        <dbReference type="Pfam" id="PF00117"/>
    </source>
</evidence>
<dbReference type="NCBIfam" id="NF003792">
    <property type="entry name" value="PRK05380.1"/>
    <property type="match status" value="1"/>
</dbReference>
<feature type="region of interest" description="Amidoligase domain" evidence="11">
    <location>
        <begin position="1"/>
        <end position="267"/>
    </location>
</feature>
<dbReference type="InterPro" id="IPR004468">
    <property type="entry name" value="CTP_synthase"/>
</dbReference>
<feature type="binding site" evidence="11">
    <location>
        <position position="70"/>
    </location>
    <ligand>
        <name>ATP</name>
        <dbReference type="ChEBI" id="CHEBI:30616"/>
    </ligand>
</feature>
<dbReference type="Pfam" id="PF00117">
    <property type="entry name" value="GATase"/>
    <property type="match status" value="1"/>
</dbReference>
<dbReference type="CDD" id="cd01746">
    <property type="entry name" value="GATase1_CTP_Synthase"/>
    <property type="match status" value="1"/>
</dbReference>
<evidence type="ECO:0000256" key="8">
    <source>
        <dbReference type="ARBA" id="ARBA00022962"/>
    </source>
</evidence>
<dbReference type="FunFam" id="3.40.50.300:FF:000009">
    <property type="entry name" value="CTP synthase"/>
    <property type="match status" value="1"/>
</dbReference>
<comment type="caution">
    <text evidence="14">The sequence shown here is derived from an EMBL/GenBank/DDBJ whole genome shotgun (WGS) entry which is preliminary data.</text>
</comment>
<keyword evidence="7 11" id="KW-0460">Magnesium</keyword>
<feature type="binding site" evidence="11">
    <location>
        <position position="224"/>
    </location>
    <ligand>
        <name>UTP</name>
        <dbReference type="ChEBI" id="CHEBI:46398"/>
    </ligand>
</feature>
<evidence type="ECO:0000256" key="9">
    <source>
        <dbReference type="ARBA" id="ARBA00022975"/>
    </source>
</evidence>
<proteinExistence type="inferred from homology"/>
<feature type="binding site" evidence="11">
    <location>
        <position position="12"/>
    </location>
    <ligand>
        <name>CTP</name>
        <dbReference type="ChEBI" id="CHEBI:37563"/>
        <note>allosteric inhibitor</note>
    </ligand>
</feature>
<evidence type="ECO:0000256" key="4">
    <source>
        <dbReference type="ARBA" id="ARBA00022723"/>
    </source>
</evidence>
<evidence type="ECO:0000313" key="14">
    <source>
        <dbReference type="EMBL" id="TQS82917.1"/>
    </source>
</evidence>
<feature type="binding site" evidence="11">
    <location>
        <position position="70"/>
    </location>
    <ligand>
        <name>Mg(2+)</name>
        <dbReference type="ChEBI" id="CHEBI:18420"/>
    </ligand>
</feature>
<keyword evidence="9 11" id="KW-0665">Pyrimidine biosynthesis</keyword>
<dbReference type="PANTHER" id="PTHR11550:SF0">
    <property type="entry name" value="CTP SYNTHASE-RELATED"/>
    <property type="match status" value="1"/>
</dbReference>
<organism evidence="14 15">
    <name type="scientific">Candidatus Methanomassiliicoccus intestinalis</name>
    <dbReference type="NCBI Taxonomy" id="1406512"/>
    <lineage>
        <taxon>Archaea</taxon>
        <taxon>Methanobacteriati</taxon>
        <taxon>Thermoplasmatota</taxon>
        <taxon>Thermoplasmata</taxon>
        <taxon>Methanomassiliicoccales</taxon>
        <taxon>Methanomassiliicoccaceae</taxon>
        <taxon>Methanomassiliicoccus</taxon>
    </lineage>
</organism>
<evidence type="ECO:0000256" key="3">
    <source>
        <dbReference type="ARBA" id="ARBA00022598"/>
    </source>
</evidence>
<dbReference type="EC" id="6.3.4.2" evidence="11"/>
<feature type="binding site" evidence="11">
    <location>
        <position position="224"/>
    </location>
    <ligand>
        <name>CTP</name>
        <dbReference type="ChEBI" id="CHEBI:37563"/>
        <note>allosteric inhibitor</note>
    </ligand>
</feature>
<keyword evidence="3 11" id="KW-0436">Ligase</keyword>
<evidence type="ECO:0000256" key="6">
    <source>
        <dbReference type="ARBA" id="ARBA00022840"/>
    </source>
</evidence>
<accession>A0A8J8PFH9</accession>
<comment type="function">
    <text evidence="11">Catalyzes the ATP-dependent amination of UTP to CTP with either L-glutamine or ammonia as the source of nitrogen. Regulates intracellular CTP levels through interactions with the four ribonucleotide triphosphates.</text>
</comment>
<dbReference type="AlphaFoldDB" id="A0A8J8PFH9"/>
<protein>
    <recommendedName>
        <fullName evidence="11">CTP synthase</fullName>
        <ecNumber evidence="11">6.3.4.2</ecNumber>
    </recommendedName>
    <alternativeName>
        <fullName evidence="11">Cytidine 5'-triphosphate synthase</fullName>
    </alternativeName>
    <alternativeName>
        <fullName evidence="11">Cytidine triphosphate synthetase</fullName>
        <shortName evidence="11">CTP synthetase</shortName>
        <shortName evidence="11">CTPS</shortName>
    </alternativeName>
    <alternativeName>
        <fullName evidence="11">UTP--ammonia ligase</fullName>
    </alternativeName>
</protein>
<dbReference type="CDD" id="cd03113">
    <property type="entry name" value="CTPS_N"/>
    <property type="match status" value="1"/>
</dbReference>
<dbReference type="Proteomes" id="UP000752814">
    <property type="component" value="Unassembled WGS sequence"/>
</dbReference>
<feature type="binding site" evidence="11">
    <location>
        <position position="140"/>
    </location>
    <ligand>
        <name>Mg(2+)</name>
        <dbReference type="ChEBI" id="CHEBI:18420"/>
    </ligand>
</feature>
<feature type="domain" description="Glutamine amidotransferase" evidence="12">
    <location>
        <begin position="302"/>
        <end position="526"/>
    </location>
</feature>
<comment type="activity regulation">
    <text evidence="11">Allosterically activated by GTP, when glutamine is the substrate; GTP has no effect on the reaction when ammonia is the substrate. The allosteric effector GTP functions by stabilizing the protein conformation that binds the tetrahedral intermediate(s) formed during glutamine hydrolysis. Inhibited by the product CTP, via allosteric rather than competitive inhibition.</text>
</comment>
<evidence type="ECO:0000256" key="2">
    <source>
        <dbReference type="ARBA" id="ARBA00007533"/>
    </source>
</evidence>
<feature type="binding site" evidence="11">
    <location>
        <position position="462"/>
    </location>
    <ligand>
        <name>L-glutamine</name>
        <dbReference type="ChEBI" id="CHEBI:58359"/>
    </ligand>
</feature>
<dbReference type="PROSITE" id="PS51273">
    <property type="entry name" value="GATASE_TYPE_1"/>
    <property type="match status" value="1"/>
</dbReference>
<comment type="catalytic activity">
    <reaction evidence="11">
        <text>UTP + NH4(+) + ATP = CTP + ADP + phosphate + 2 H(+)</text>
        <dbReference type="Rhea" id="RHEA:16597"/>
        <dbReference type="ChEBI" id="CHEBI:15378"/>
        <dbReference type="ChEBI" id="CHEBI:28938"/>
        <dbReference type="ChEBI" id="CHEBI:30616"/>
        <dbReference type="ChEBI" id="CHEBI:37563"/>
        <dbReference type="ChEBI" id="CHEBI:43474"/>
        <dbReference type="ChEBI" id="CHEBI:46398"/>
        <dbReference type="ChEBI" id="CHEBI:456216"/>
    </reaction>
</comment>
<dbReference type="EMBL" id="LVVT01000014">
    <property type="protein sequence ID" value="TQS82917.1"/>
    <property type="molecule type" value="Genomic_DNA"/>
</dbReference>
<comment type="caution">
    <text evidence="11">Lacks conserved residue(s) required for the propagation of feature annotation.</text>
</comment>
<dbReference type="UniPathway" id="UPA00159">
    <property type="reaction ID" value="UER00277"/>
</dbReference>
<dbReference type="Gene3D" id="3.40.50.300">
    <property type="entry name" value="P-loop containing nucleotide triphosphate hydrolases"/>
    <property type="match status" value="1"/>
</dbReference>
<dbReference type="GO" id="GO:0042802">
    <property type="term" value="F:identical protein binding"/>
    <property type="evidence" value="ECO:0007669"/>
    <property type="project" value="TreeGrafter"/>
</dbReference>
<feature type="binding site" evidence="11">
    <location>
        <position position="12"/>
    </location>
    <ligand>
        <name>UTP</name>
        <dbReference type="ChEBI" id="CHEBI:46398"/>
    </ligand>
</feature>
<feature type="binding site" evidence="11">
    <location>
        <begin position="188"/>
        <end position="193"/>
    </location>
    <ligand>
        <name>CTP</name>
        <dbReference type="ChEBI" id="CHEBI:37563"/>
        <note>allosteric inhibitor</note>
    </ligand>
</feature>
<keyword evidence="5 11" id="KW-0547">Nucleotide-binding</keyword>
<sequence>MKYIFVTGGVISGLGKGITASSMGRLLKSRGLKVTAIKIDPYLNIDAGTMNPFEHGEVYVLDDGGEVDLDLGNYERFLDISLSSDHNITTGKVYKTVIEKERAGDFLGKTVQIIPHITNEIKRRIKSVAECTGADVCIVELGGTVGDIESMPFLEAARQMGSELGKGTNCIFVHTTLVPVMGSVGEQKTKPTQHSVKELRSIGIQPDIIVARAKEPLDYSIRKKISLFCDVPIEAVVSAADAASIYEIPIVLEEQGITDYLLKKMGIEATTKDLTSWREYLDRIHYPTNTVKIALVGKYTNLADSYLSHLEAFHHASAEFGTQVECVFFDSEKIEQTGIPKDLASVDGILIPGGFGNRGVNGKILTAKFARENYIPFLGVCLGFQVATMEIARNLANLDGANSTEFDPDTKYPVVDLLPDQINITDMGATMRLGAQKVIISEGSNAHELYGALEISERHRHRYEVNPEFIDKLESVGWKFTGKSEDGIKMEIAELEDHPYFMASQFHPEFKSRPGKPSPLHLGLVKAAVARRQRLVDRNLHLPSD</sequence>
<feature type="active site" evidence="11">
    <location>
        <position position="507"/>
    </location>
</feature>
<dbReference type="FunFam" id="3.40.50.880:FF:000002">
    <property type="entry name" value="CTP synthase"/>
    <property type="match status" value="1"/>
</dbReference>
<dbReference type="GO" id="GO:0003883">
    <property type="term" value="F:CTP synthase activity"/>
    <property type="evidence" value="ECO:0007669"/>
    <property type="project" value="UniProtKB-UniRule"/>
</dbReference>
<feature type="binding site" evidence="11">
    <location>
        <begin position="188"/>
        <end position="193"/>
    </location>
    <ligand>
        <name>UTP</name>
        <dbReference type="ChEBI" id="CHEBI:46398"/>
    </ligand>
</feature>
<dbReference type="GO" id="GO:0019856">
    <property type="term" value="P:pyrimidine nucleobase biosynthetic process"/>
    <property type="evidence" value="ECO:0007669"/>
    <property type="project" value="TreeGrafter"/>
</dbReference>
<dbReference type="GO" id="GO:0046872">
    <property type="term" value="F:metal ion binding"/>
    <property type="evidence" value="ECO:0007669"/>
    <property type="project" value="UniProtKB-KW"/>
</dbReference>
<dbReference type="InterPro" id="IPR033828">
    <property type="entry name" value="GATase1_CTP_Synthase"/>
</dbReference>
<name>A0A8J8PFH9_9ARCH</name>
<feature type="binding site" evidence="11">
    <location>
        <position position="405"/>
    </location>
    <ligand>
        <name>L-glutamine</name>
        <dbReference type="ChEBI" id="CHEBI:58359"/>
    </ligand>
</feature>
<evidence type="ECO:0000256" key="7">
    <source>
        <dbReference type="ARBA" id="ARBA00022842"/>
    </source>
</evidence>
<evidence type="ECO:0000256" key="5">
    <source>
        <dbReference type="ARBA" id="ARBA00022741"/>
    </source>
</evidence>
<feature type="binding site" evidence="11">
    <location>
        <begin position="147"/>
        <end position="149"/>
    </location>
    <ligand>
        <name>CTP</name>
        <dbReference type="ChEBI" id="CHEBI:37563"/>
        <note>allosteric inhibitor</note>
    </ligand>
</feature>
<feature type="domain" description="CTP synthase N-terminal" evidence="13">
    <location>
        <begin position="2"/>
        <end position="266"/>
    </location>
</feature>
<feature type="binding site" evidence="11">
    <location>
        <position position="242"/>
    </location>
    <ligand>
        <name>ATP</name>
        <dbReference type="ChEBI" id="CHEBI:30616"/>
    </ligand>
</feature>
<dbReference type="InterPro" id="IPR029062">
    <property type="entry name" value="Class_I_gatase-like"/>
</dbReference>
<dbReference type="GO" id="GO:0005524">
    <property type="term" value="F:ATP binding"/>
    <property type="evidence" value="ECO:0007669"/>
    <property type="project" value="UniProtKB-KW"/>
</dbReference>
<dbReference type="InterPro" id="IPR017926">
    <property type="entry name" value="GATASE"/>
</dbReference>
<feature type="active site" evidence="11">
    <location>
        <position position="509"/>
    </location>
</feature>
<evidence type="ECO:0000256" key="11">
    <source>
        <dbReference type="HAMAP-Rule" id="MF_01227"/>
    </source>
</evidence>
<dbReference type="InterPro" id="IPR017456">
    <property type="entry name" value="CTP_synthase_N"/>
</dbReference>
<dbReference type="InterPro" id="IPR027417">
    <property type="entry name" value="P-loop_NTPase"/>
</dbReference>
<dbReference type="Pfam" id="PF06418">
    <property type="entry name" value="CTP_synth_N"/>
    <property type="match status" value="1"/>
</dbReference>
<comment type="miscellaneous">
    <text evidence="11">CTPSs have evolved a hybrid strategy for distinguishing between UTP and CTP. The overlapping regions of the product feedback inhibitory and substrate sites recognize a common feature in both compounds, the triphosphate moiety. To differentiate isosteric substrate and product pyrimidine rings, an additional pocket far from the expected kinase/ligase catalytic site, specifically recognizes the cytosine and ribose portions of the product inhibitor.</text>
</comment>
<evidence type="ECO:0000259" key="13">
    <source>
        <dbReference type="Pfam" id="PF06418"/>
    </source>
</evidence>
<keyword evidence="8 11" id="KW-0315">Glutamine amidotransferase</keyword>
<evidence type="ECO:0000313" key="15">
    <source>
        <dbReference type="Proteomes" id="UP000752814"/>
    </source>
</evidence>
<dbReference type="NCBIfam" id="TIGR00337">
    <property type="entry name" value="PyrG"/>
    <property type="match status" value="1"/>
</dbReference>
<feature type="binding site" evidence="11">
    <location>
        <begin position="382"/>
        <end position="385"/>
    </location>
    <ligand>
        <name>L-glutamine</name>
        <dbReference type="ChEBI" id="CHEBI:58359"/>
    </ligand>
</feature>
<dbReference type="Gene3D" id="3.40.50.880">
    <property type="match status" value="1"/>
</dbReference>
<reference evidence="14" key="1">
    <citation type="submission" date="2016-03" db="EMBL/GenBank/DDBJ databases">
        <authorList>
            <person name="Borrel G."/>
            <person name="Mccann A."/>
            <person name="O'Toole P.W."/>
        </authorList>
    </citation>
    <scope>NUCLEOTIDE SEQUENCE</scope>
    <source>
        <strain evidence="14">183</strain>
    </source>
</reference>
<keyword evidence="4 11" id="KW-0479">Metal-binding</keyword>
<feature type="binding site" evidence="11">
    <location>
        <begin position="13"/>
        <end position="18"/>
    </location>
    <ligand>
        <name>ATP</name>
        <dbReference type="ChEBI" id="CHEBI:30616"/>
    </ligand>
</feature>
<comment type="similarity">
    <text evidence="2 11">Belongs to the CTP synthase family.</text>
</comment>
<evidence type="ECO:0000256" key="10">
    <source>
        <dbReference type="ARBA" id="ARBA00047781"/>
    </source>
</evidence>
<gene>
    <name evidence="11 14" type="primary">pyrG</name>
    <name evidence="14" type="ORF">A3207_02965</name>
</gene>
<dbReference type="GO" id="GO:0044210">
    <property type="term" value="P:'de novo' CTP biosynthetic process"/>
    <property type="evidence" value="ECO:0007669"/>
    <property type="project" value="UniProtKB-UniRule"/>
</dbReference>
<keyword evidence="6 11" id="KW-0067">ATP-binding</keyword>
<comment type="catalytic activity">
    <reaction evidence="11">
        <text>L-glutamine + H2O = L-glutamate + NH4(+)</text>
        <dbReference type="Rhea" id="RHEA:15889"/>
        <dbReference type="ChEBI" id="CHEBI:15377"/>
        <dbReference type="ChEBI" id="CHEBI:28938"/>
        <dbReference type="ChEBI" id="CHEBI:29985"/>
        <dbReference type="ChEBI" id="CHEBI:58359"/>
    </reaction>
</comment>
<comment type="pathway">
    <text evidence="1 11">Pyrimidine metabolism; CTP biosynthesis via de novo pathway; CTP from UDP: step 2/2.</text>
</comment>
<dbReference type="GO" id="GO:0097268">
    <property type="term" value="C:cytoophidium"/>
    <property type="evidence" value="ECO:0007669"/>
    <property type="project" value="UniProtKB-ARBA"/>
</dbReference>
<dbReference type="PANTHER" id="PTHR11550">
    <property type="entry name" value="CTP SYNTHASE"/>
    <property type="match status" value="1"/>
</dbReference>